<dbReference type="InterPro" id="IPR000055">
    <property type="entry name" value="Restrct_endonuc_typeI_TRD"/>
</dbReference>
<keyword evidence="3" id="KW-0238">DNA-binding</keyword>
<dbReference type="GO" id="GO:0016787">
    <property type="term" value="F:hydrolase activity"/>
    <property type="evidence" value="ECO:0007669"/>
    <property type="project" value="UniProtKB-KW"/>
</dbReference>
<name>A0ABV4KS02_9VIBR</name>
<dbReference type="CDD" id="cd17261">
    <property type="entry name" value="RMtype1_S_EcoKI-TRD2-CR2_like"/>
    <property type="match status" value="1"/>
</dbReference>
<dbReference type="RefSeq" id="WP_371708013.1">
    <property type="nucleotide sequence ID" value="NZ_JBGOOL010000040.1"/>
</dbReference>
<keyword evidence="5" id="KW-0540">Nuclease</keyword>
<dbReference type="EC" id="3.1.21.-" evidence="5"/>
<dbReference type="EMBL" id="JBGOOL010000040">
    <property type="protein sequence ID" value="MEZ8054366.1"/>
    <property type="molecule type" value="Genomic_DNA"/>
</dbReference>
<dbReference type="SUPFAM" id="SSF116734">
    <property type="entry name" value="DNA methylase specificity domain"/>
    <property type="match status" value="2"/>
</dbReference>
<dbReference type="CDD" id="cd17266">
    <property type="entry name" value="RMtype1_S_Sau1132ORF3780P-TRD2-CR2_like"/>
    <property type="match status" value="1"/>
</dbReference>
<evidence type="ECO:0000313" key="6">
    <source>
        <dbReference type="Proteomes" id="UP001569175"/>
    </source>
</evidence>
<evidence type="ECO:0000313" key="5">
    <source>
        <dbReference type="EMBL" id="MEZ8054366.1"/>
    </source>
</evidence>
<comment type="similarity">
    <text evidence="1">Belongs to the type-I restriction system S methylase family.</text>
</comment>
<dbReference type="Pfam" id="PF01420">
    <property type="entry name" value="Methylase_S"/>
    <property type="match status" value="1"/>
</dbReference>
<dbReference type="GO" id="GO:0004519">
    <property type="term" value="F:endonuclease activity"/>
    <property type="evidence" value="ECO:0007669"/>
    <property type="project" value="UniProtKB-KW"/>
</dbReference>
<reference evidence="5 6" key="1">
    <citation type="submission" date="2024-06" db="EMBL/GenBank/DDBJ databases">
        <authorList>
            <person name="Steensen K."/>
            <person name="Seneca J."/>
            <person name="Bartlau N."/>
            <person name="Yu A.X."/>
            <person name="Polz M.F."/>
        </authorList>
    </citation>
    <scope>NUCLEOTIDE SEQUENCE [LARGE SCALE GENOMIC DNA]</scope>
    <source>
        <strain evidence="5 6">1F9</strain>
    </source>
</reference>
<proteinExistence type="inferred from homology"/>
<keyword evidence="5" id="KW-0378">Hydrolase</keyword>
<dbReference type="InterPro" id="IPR044946">
    <property type="entry name" value="Restrct_endonuc_typeI_TRD_sf"/>
</dbReference>
<evidence type="ECO:0000256" key="2">
    <source>
        <dbReference type="ARBA" id="ARBA00022747"/>
    </source>
</evidence>
<comment type="caution">
    <text evidence="5">The sequence shown here is derived from an EMBL/GenBank/DDBJ whole genome shotgun (WGS) entry which is preliminary data.</text>
</comment>
<feature type="domain" description="Type I restriction modification DNA specificity" evidence="4">
    <location>
        <begin position="6"/>
        <end position="145"/>
    </location>
</feature>
<protein>
    <submittedName>
        <fullName evidence="5">Restriction endonuclease subunit S</fullName>
        <ecNumber evidence="5">3.1.21.-</ecNumber>
    </submittedName>
</protein>
<dbReference type="PANTHER" id="PTHR30408">
    <property type="entry name" value="TYPE-1 RESTRICTION ENZYME ECOKI SPECIFICITY PROTEIN"/>
    <property type="match status" value="1"/>
</dbReference>
<accession>A0ABV4KS02</accession>
<evidence type="ECO:0000256" key="1">
    <source>
        <dbReference type="ARBA" id="ARBA00010923"/>
    </source>
</evidence>
<dbReference type="Proteomes" id="UP001569175">
    <property type="component" value="Unassembled WGS sequence"/>
</dbReference>
<keyword evidence="6" id="KW-1185">Reference proteome</keyword>
<dbReference type="InterPro" id="IPR052021">
    <property type="entry name" value="Type-I_RS_S_subunit"/>
</dbReference>
<organism evidence="5 6">
    <name type="scientific">Vibrio atlanticus</name>
    <dbReference type="NCBI Taxonomy" id="693153"/>
    <lineage>
        <taxon>Bacteria</taxon>
        <taxon>Pseudomonadati</taxon>
        <taxon>Pseudomonadota</taxon>
        <taxon>Gammaproteobacteria</taxon>
        <taxon>Vibrionales</taxon>
        <taxon>Vibrionaceae</taxon>
        <taxon>Vibrio</taxon>
    </lineage>
</organism>
<gene>
    <name evidence="5" type="ORF">ACED57_14570</name>
</gene>
<keyword evidence="2" id="KW-0680">Restriction system</keyword>
<evidence type="ECO:0000256" key="3">
    <source>
        <dbReference type="ARBA" id="ARBA00023125"/>
    </source>
</evidence>
<sequence>MIEKALTELCTPKQWKNLPIKQLEESGYTVYGANGVIGFYKEYNHLEPTIAITCRGATCGNIHLTEPKSFITSNAMALDNLDQSQCDINYLVYYLRYRGFKDVITGAAQPQITRTNLTAVRVPLPPISHQLKIAHLLGRVESIIARREQSLLDLDELQKSAFIEIFGEPVRNEKQWNQLPLGKLLSNIDSGWSPKCEAVPATNEQWGVLKLGAVTSGFYKPNENKAMLPNVEPKTQHEVKVGDLLFTRKNTYELVAATAFVHETPSKLLLPDLIFRLVIKDKNEIHPIYLWKLLSYPSLRKKIQSLAGGAAGSMPNISKANLKTALLPVPSIELQLKFVEISNKIEAIKNSFQNSLNDLELLYGSLSQKAFKGELDLSAVPLSEYLNEKSDQDEDVENELLAINQIQKKLERITKPFESLTKPLDQIKSITKPIEQIEPITKPLEKIKNITRPIEQITKSLEAIILPKVIPDLSKDKTRRKWLIKLLKEFLMDSGTNSFSLPDFWEAAQNWIGKFEQEDGESLCFSINDYEVLKDWLFKKLRTGMILQVYQEASNSIKFKVSQK</sequence>
<dbReference type="PANTHER" id="PTHR30408:SF12">
    <property type="entry name" value="TYPE I RESTRICTION ENZYME MJAVIII SPECIFICITY SUBUNIT"/>
    <property type="match status" value="1"/>
</dbReference>
<dbReference type="Gene3D" id="3.90.220.20">
    <property type="entry name" value="DNA methylase specificity domains"/>
    <property type="match status" value="2"/>
</dbReference>
<evidence type="ECO:0000259" key="4">
    <source>
        <dbReference type="Pfam" id="PF01420"/>
    </source>
</evidence>
<keyword evidence="5" id="KW-0255">Endonuclease</keyword>